<organism evidence="2 3">
    <name type="scientific">Paractinoplanes globisporus</name>
    <dbReference type="NCBI Taxonomy" id="113565"/>
    <lineage>
        <taxon>Bacteria</taxon>
        <taxon>Bacillati</taxon>
        <taxon>Actinomycetota</taxon>
        <taxon>Actinomycetes</taxon>
        <taxon>Micromonosporales</taxon>
        <taxon>Micromonosporaceae</taxon>
        <taxon>Paractinoplanes</taxon>
    </lineage>
</organism>
<name>A0ABW6WNK3_9ACTN</name>
<comment type="caution">
    <text evidence="2">The sequence shown here is derived from an EMBL/GenBank/DDBJ whole genome shotgun (WGS) entry which is preliminary data.</text>
</comment>
<dbReference type="EMBL" id="JBIAZU010000006">
    <property type="protein sequence ID" value="MFF5294881.1"/>
    <property type="molecule type" value="Genomic_DNA"/>
</dbReference>
<proteinExistence type="predicted"/>
<dbReference type="Proteomes" id="UP001602245">
    <property type="component" value="Unassembled WGS sequence"/>
</dbReference>
<dbReference type="RefSeq" id="WP_051115541.1">
    <property type="nucleotide sequence ID" value="NZ_JBIAZU010000006.1"/>
</dbReference>
<keyword evidence="1" id="KW-0472">Membrane</keyword>
<sequence length="310" mass="33354">MAEQETPDPFTQLESWAERTERRVRAKRRWDGVARKLPWVLTGVLVVGLLALAVPKMFEARPGAAIGSYPTASVPSGISATSTQSAAPTDPFAGTPAAGYAKGAAGITLPKAAAVTGFTAAQVFASLQQVRRAMIAGRLDDVMLTGHDPARLIPMLAPNGRAQITGWFKHATFTSIATWIDPAVKLDPREQPRVSGRVTYASVMVNGHRTLRVTTNFIWVYAFAGTQNPLAAVHDEVNWEFPAVKDTRVGDRGMWVGDTKVYSAWIDCAALDRGLIAPTRPEAAVHTASSEDPNALLEADHTLDIKSDCP</sequence>
<accession>A0ABW6WNK3</accession>
<evidence type="ECO:0000313" key="3">
    <source>
        <dbReference type="Proteomes" id="UP001602245"/>
    </source>
</evidence>
<evidence type="ECO:0000313" key="2">
    <source>
        <dbReference type="EMBL" id="MFF5294881.1"/>
    </source>
</evidence>
<keyword evidence="1" id="KW-0812">Transmembrane</keyword>
<keyword evidence="1" id="KW-1133">Transmembrane helix</keyword>
<gene>
    <name evidence="2" type="ORF">ACFY35_36025</name>
</gene>
<feature type="transmembrane region" description="Helical" evidence="1">
    <location>
        <begin position="37"/>
        <end position="54"/>
    </location>
</feature>
<evidence type="ECO:0000256" key="1">
    <source>
        <dbReference type="SAM" id="Phobius"/>
    </source>
</evidence>
<keyword evidence="3" id="KW-1185">Reference proteome</keyword>
<reference evidence="2 3" key="1">
    <citation type="submission" date="2024-10" db="EMBL/GenBank/DDBJ databases">
        <title>The Natural Products Discovery Center: Release of the First 8490 Sequenced Strains for Exploring Actinobacteria Biosynthetic Diversity.</title>
        <authorList>
            <person name="Kalkreuter E."/>
            <person name="Kautsar S.A."/>
            <person name="Yang D."/>
            <person name="Bader C.D."/>
            <person name="Teijaro C.N."/>
            <person name="Fluegel L."/>
            <person name="Davis C.M."/>
            <person name="Simpson J.R."/>
            <person name="Lauterbach L."/>
            <person name="Steele A.D."/>
            <person name="Gui C."/>
            <person name="Meng S."/>
            <person name="Li G."/>
            <person name="Viehrig K."/>
            <person name="Ye F."/>
            <person name="Su P."/>
            <person name="Kiefer A.F."/>
            <person name="Nichols A."/>
            <person name="Cepeda A.J."/>
            <person name="Yan W."/>
            <person name="Fan B."/>
            <person name="Jiang Y."/>
            <person name="Adhikari A."/>
            <person name="Zheng C.-J."/>
            <person name="Schuster L."/>
            <person name="Cowan T.M."/>
            <person name="Smanski M.J."/>
            <person name="Chevrette M.G."/>
            <person name="De Carvalho L.P.S."/>
            <person name="Shen B."/>
        </authorList>
    </citation>
    <scope>NUCLEOTIDE SEQUENCE [LARGE SCALE GENOMIC DNA]</scope>
    <source>
        <strain evidence="2 3">NPDC000087</strain>
    </source>
</reference>
<protein>
    <submittedName>
        <fullName evidence="2">Uncharacterized protein</fullName>
    </submittedName>
</protein>